<name>A0A4Z2J3M0_9TELE</name>
<accession>A0A4Z2J3M0</accession>
<evidence type="ECO:0000313" key="3">
    <source>
        <dbReference type="Proteomes" id="UP000314294"/>
    </source>
</evidence>
<dbReference type="Proteomes" id="UP000314294">
    <property type="component" value="Unassembled WGS sequence"/>
</dbReference>
<sequence length="88" mass="9393">MAVFLGARRCSGHTVKAHIVIGLRLLRPPSASRVPSEEKDFSSSQLISTLLLFITQQRLPGLEFPSVLNSSSSSSSSSSSVSSSQDSR</sequence>
<organism evidence="2 3">
    <name type="scientific">Liparis tanakae</name>
    <name type="common">Tanaka's snailfish</name>
    <dbReference type="NCBI Taxonomy" id="230148"/>
    <lineage>
        <taxon>Eukaryota</taxon>
        <taxon>Metazoa</taxon>
        <taxon>Chordata</taxon>
        <taxon>Craniata</taxon>
        <taxon>Vertebrata</taxon>
        <taxon>Euteleostomi</taxon>
        <taxon>Actinopterygii</taxon>
        <taxon>Neopterygii</taxon>
        <taxon>Teleostei</taxon>
        <taxon>Neoteleostei</taxon>
        <taxon>Acanthomorphata</taxon>
        <taxon>Eupercaria</taxon>
        <taxon>Perciformes</taxon>
        <taxon>Cottioidei</taxon>
        <taxon>Cottales</taxon>
        <taxon>Liparidae</taxon>
        <taxon>Liparis</taxon>
    </lineage>
</organism>
<evidence type="ECO:0000256" key="1">
    <source>
        <dbReference type="SAM" id="MobiDB-lite"/>
    </source>
</evidence>
<proteinExistence type="predicted"/>
<keyword evidence="3" id="KW-1185">Reference proteome</keyword>
<dbReference type="AlphaFoldDB" id="A0A4Z2J3M0"/>
<feature type="region of interest" description="Disordered" evidence="1">
    <location>
        <begin position="67"/>
        <end position="88"/>
    </location>
</feature>
<comment type="caution">
    <text evidence="2">The sequence shown here is derived from an EMBL/GenBank/DDBJ whole genome shotgun (WGS) entry which is preliminary data.</text>
</comment>
<reference evidence="2 3" key="1">
    <citation type="submission" date="2019-03" db="EMBL/GenBank/DDBJ databases">
        <title>First draft genome of Liparis tanakae, snailfish: a comprehensive survey of snailfish specific genes.</title>
        <authorList>
            <person name="Kim W."/>
            <person name="Song I."/>
            <person name="Jeong J.-H."/>
            <person name="Kim D."/>
            <person name="Kim S."/>
            <person name="Ryu S."/>
            <person name="Song J.Y."/>
            <person name="Lee S.K."/>
        </authorList>
    </citation>
    <scope>NUCLEOTIDE SEQUENCE [LARGE SCALE GENOMIC DNA]</scope>
    <source>
        <tissue evidence="2">Muscle</tissue>
    </source>
</reference>
<gene>
    <name evidence="2" type="ORF">EYF80_005164</name>
</gene>
<evidence type="ECO:0000313" key="2">
    <source>
        <dbReference type="EMBL" id="TNN84464.1"/>
    </source>
</evidence>
<feature type="compositionally biased region" description="Low complexity" evidence="1">
    <location>
        <begin position="70"/>
        <end position="88"/>
    </location>
</feature>
<dbReference type="EMBL" id="SRLO01000026">
    <property type="protein sequence ID" value="TNN84464.1"/>
    <property type="molecule type" value="Genomic_DNA"/>
</dbReference>
<protein>
    <submittedName>
        <fullName evidence="2">Uncharacterized protein</fullName>
    </submittedName>
</protein>